<dbReference type="PANTHER" id="PTHR31272">
    <property type="entry name" value="CYTOCHROME C-TYPE BIOGENESIS PROTEIN HI_1454-RELATED"/>
    <property type="match status" value="1"/>
</dbReference>
<keyword evidence="5 6" id="KW-0472">Membrane</keyword>
<keyword evidence="9" id="KW-1185">Reference proteome</keyword>
<reference evidence="8 9" key="1">
    <citation type="submission" date="2020-10" db="EMBL/GenBank/DDBJ databases">
        <title>Thermofilum lucidum 3507LT sp. nov. a novel member of Thermofilaceae family isolated from Chile hot spring, and proposal of description order Thermofilales.</title>
        <authorList>
            <person name="Zayulina K.S."/>
            <person name="Elcheninov A.G."/>
            <person name="Toshchakov S.V."/>
            <person name="Kublanov I.V."/>
        </authorList>
    </citation>
    <scope>NUCLEOTIDE SEQUENCE [LARGE SCALE GENOMIC DNA]</scope>
    <source>
        <strain evidence="8 9">3507LT</strain>
    </source>
</reference>
<dbReference type="PANTHER" id="PTHR31272:SF9">
    <property type="entry name" value="BLL1027 PROTEIN"/>
    <property type="match status" value="1"/>
</dbReference>
<name>A0A7L9FHT2_9CREN</name>
<feature type="transmembrane region" description="Helical" evidence="6">
    <location>
        <begin position="287"/>
        <end position="309"/>
    </location>
</feature>
<feature type="transmembrane region" description="Helical" evidence="6">
    <location>
        <begin position="200"/>
        <end position="219"/>
    </location>
</feature>
<feature type="transmembrane region" description="Helical" evidence="6">
    <location>
        <begin position="159"/>
        <end position="180"/>
    </location>
</feature>
<feature type="transmembrane region" description="Helical" evidence="6">
    <location>
        <begin position="370"/>
        <end position="391"/>
    </location>
</feature>
<evidence type="ECO:0000256" key="6">
    <source>
        <dbReference type="SAM" id="Phobius"/>
    </source>
</evidence>
<gene>
    <name evidence="8" type="ORF">IG193_06830</name>
</gene>
<evidence type="ECO:0000256" key="5">
    <source>
        <dbReference type="ARBA" id="ARBA00023136"/>
    </source>
</evidence>
<dbReference type="InParanoid" id="A0A7L9FHT2"/>
<organism evidence="8 9">
    <name type="scientific">Infirmifilum lucidum</name>
    <dbReference type="NCBI Taxonomy" id="2776706"/>
    <lineage>
        <taxon>Archaea</taxon>
        <taxon>Thermoproteota</taxon>
        <taxon>Thermoprotei</taxon>
        <taxon>Thermofilales</taxon>
        <taxon>Thermofilaceae</taxon>
        <taxon>Infirmifilum</taxon>
    </lineage>
</organism>
<feature type="transmembrane region" description="Helical" evidence="6">
    <location>
        <begin position="41"/>
        <end position="62"/>
    </location>
</feature>
<comment type="similarity">
    <text evidence="2">Belongs to the DsbD family.</text>
</comment>
<evidence type="ECO:0000256" key="4">
    <source>
        <dbReference type="ARBA" id="ARBA00022989"/>
    </source>
</evidence>
<evidence type="ECO:0000256" key="3">
    <source>
        <dbReference type="ARBA" id="ARBA00022692"/>
    </source>
</evidence>
<dbReference type="RefSeq" id="WP_192818436.1">
    <property type="nucleotide sequence ID" value="NZ_CP062310.1"/>
</dbReference>
<proteinExistence type="inferred from homology"/>
<feature type="transmembrane region" description="Helical" evidence="6">
    <location>
        <begin position="119"/>
        <end position="147"/>
    </location>
</feature>
<dbReference type="Pfam" id="PF02683">
    <property type="entry name" value="DsbD_TM"/>
    <property type="match status" value="1"/>
</dbReference>
<protein>
    <recommendedName>
        <fullName evidence="7">Cytochrome C biogenesis protein transmembrane domain-containing protein</fullName>
    </recommendedName>
</protein>
<dbReference type="InterPro" id="IPR051790">
    <property type="entry name" value="Cytochrome_c-biogenesis_DsbD"/>
</dbReference>
<dbReference type="KEGG" id="thel:IG193_06830"/>
<feature type="transmembrane region" description="Helical" evidence="6">
    <location>
        <begin position="74"/>
        <end position="98"/>
    </location>
</feature>
<dbReference type="GeneID" id="59149596"/>
<dbReference type="AlphaFoldDB" id="A0A7L9FHT2"/>
<feature type="transmembrane region" description="Helical" evidence="6">
    <location>
        <begin position="231"/>
        <end position="250"/>
    </location>
</feature>
<dbReference type="GO" id="GO:0016020">
    <property type="term" value="C:membrane"/>
    <property type="evidence" value="ECO:0007669"/>
    <property type="project" value="UniProtKB-SubCell"/>
</dbReference>
<feature type="transmembrane region" description="Helical" evidence="6">
    <location>
        <begin position="6"/>
        <end position="29"/>
    </location>
</feature>
<evidence type="ECO:0000256" key="1">
    <source>
        <dbReference type="ARBA" id="ARBA00004141"/>
    </source>
</evidence>
<keyword evidence="3 6" id="KW-0812">Transmembrane</keyword>
<dbReference type="GO" id="GO:0017004">
    <property type="term" value="P:cytochrome complex assembly"/>
    <property type="evidence" value="ECO:0007669"/>
    <property type="project" value="InterPro"/>
</dbReference>
<accession>A0A7L9FHT2</accession>
<dbReference type="EMBL" id="CP062310">
    <property type="protein sequence ID" value="QOJ78464.1"/>
    <property type="molecule type" value="Genomic_DNA"/>
</dbReference>
<feature type="transmembrane region" description="Helical" evidence="6">
    <location>
        <begin position="316"/>
        <end position="338"/>
    </location>
</feature>
<comment type="subcellular location">
    <subcellularLocation>
        <location evidence="1">Membrane</location>
        <topology evidence="1">Multi-pass membrane protein</topology>
    </subcellularLocation>
</comment>
<evidence type="ECO:0000313" key="9">
    <source>
        <dbReference type="Proteomes" id="UP000594121"/>
    </source>
</evidence>
<sequence>MDVAQLVLLYLLGIETAFTPCFLPILPIFLNFVARSSKGRVFLSSLFFAAGVTASFVLYGLLATYSSGILRSFLVASLPSIATGLGLLLISIGVVVLSPARVLFSTIPSVQPRFKKTSLVNAFVLGFTFSLVAAPCAATFLVAAFSLVWLGSLNSQNSAMATVLVYASGTSTPFLLIGLFAEKVGKKLSRSFFVRHNETLSGLITISLGVLTVLSVENYDLVSIHVAQHLYPYFVLFSLLPVLAYFTSLLRLGVKVGSLPPTLLASGVLLLGVSDVIRLFQPHPYATVVYIALALASRALVIAGGLLLAKPHVYSVILAVFPQSIVTLDLLMLFSWIAGPGRREREHLFAALFILLHLVTDLQPLVPMDILPVLILLLQPVSYLSILIPASKVSRVLTGLRLLEEV</sequence>
<feature type="domain" description="Cytochrome C biogenesis protein transmembrane" evidence="7">
    <location>
        <begin position="6"/>
        <end position="187"/>
    </location>
</feature>
<dbReference type="Proteomes" id="UP000594121">
    <property type="component" value="Chromosome"/>
</dbReference>
<dbReference type="InterPro" id="IPR003834">
    <property type="entry name" value="Cyt_c_assmbl_TM_dom"/>
</dbReference>
<feature type="transmembrane region" description="Helical" evidence="6">
    <location>
        <begin position="262"/>
        <end position="281"/>
    </location>
</feature>
<evidence type="ECO:0000313" key="8">
    <source>
        <dbReference type="EMBL" id="QOJ78464.1"/>
    </source>
</evidence>
<evidence type="ECO:0000256" key="2">
    <source>
        <dbReference type="ARBA" id="ARBA00006143"/>
    </source>
</evidence>
<evidence type="ECO:0000259" key="7">
    <source>
        <dbReference type="Pfam" id="PF02683"/>
    </source>
</evidence>
<keyword evidence="4 6" id="KW-1133">Transmembrane helix</keyword>